<comment type="caution">
    <text evidence="1">The sequence shown here is derived from an EMBL/GenBank/DDBJ whole genome shotgun (WGS) entry which is preliminary data.</text>
</comment>
<reference evidence="1 2" key="1">
    <citation type="journal article" date="2020" name="Cell">
        <title>Large-Scale Comparative Analyses of Tick Genomes Elucidate Their Genetic Diversity and Vector Capacities.</title>
        <authorList>
            <consortium name="Tick Genome and Microbiome Consortium (TIGMIC)"/>
            <person name="Jia N."/>
            <person name="Wang J."/>
            <person name="Shi W."/>
            <person name="Du L."/>
            <person name="Sun Y."/>
            <person name="Zhan W."/>
            <person name="Jiang J.F."/>
            <person name="Wang Q."/>
            <person name="Zhang B."/>
            <person name="Ji P."/>
            <person name="Bell-Sakyi L."/>
            <person name="Cui X.M."/>
            <person name="Yuan T.T."/>
            <person name="Jiang B.G."/>
            <person name="Yang W.F."/>
            <person name="Lam T.T."/>
            <person name="Chang Q.C."/>
            <person name="Ding S.J."/>
            <person name="Wang X.J."/>
            <person name="Zhu J.G."/>
            <person name="Ruan X.D."/>
            <person name="Zhao L."/>
            <person name="Wei J.T."/>
            <person name="Ye R.Z."/>
            <person name="Que T.C."/>
            <person name="Du C.H."/>
            <person name="Zhou Y.H."/>
            <person name="Cheng J.X."/>
            <person name="Dai P.F."/>
            <person name="Guo W.B."/>
            <person name="Han X.H."/>
            <person name="Huang E.J."/>
            <person name="Li L.F."/>
            <person name="Wei W."/>
            <person name="Gao Y.C."/>
            <person name="Liu J.Z."/>
            <person name="Shao H.Z."/>
            <person name="Wang X."/>
            <person name="Wang C.C."/>
            <person name="Yang T.C."/>
            <person name="Huo Q.B."/>
            <person name="Li W."/>
            <person name="Chen H.Y."/>
            <person name="Chen S.E."/>
            <person name="Zhou L.G."/>
            <person name="Ni X.B."/>
            <person name="Tian J.H."/>
            <person name="Sheng Y."/>
            <person name="Liu T."/>
            <person name="Pan Y.S."/>
            <person name="Xia L.Y."/>
            <person name="Li J."/>
            <person name="Zhao F."/>
            <person name="Cao W.C."/>
        </authorList>
    </citation>
    <scope>NUCLEOTIDE SEQUENCE [LARGE SCALE GENOMIC DNA]</scope>
    <source>
        <strain evidence="1">HaeL-2018</strain>
    </source>
</reference>
<dbReference type="PANTHER" id="PTHR10131">
    <property type="entry name" value="TNF RECEPTOR ASSOCIATED FACTOR"/>
    <property type="match status" value="1"/>
</dbReference>
<dbReference type="InterPro" id="IPR013083">
    <property type="entry name" value="Znf_RING/FYVE/PHD"/>
</dbReference>
<dbReference type="GO" id="GO:0043122">
    <property type="term" value="P:regulation of canonical NF-kappaB signal transduction"/>
    <property type="evidence" value="ECO:0007669"/>
    <property type="project" value="TreeGrafter"/>
</dbReference>
<dbReference type="VEuPathDB" id="VectorBase:HLOH_044057"/>
<dbReference type="EMBL" id="JABSTR010000003">
    <property type="protein sequence ID" value="KAH9365719.1"/>
    <property type="molecule type" value="Genomic_DNA"/>
</dbReference>
<organism evidence="1 2">
    <name type="scientific">Haemaphysalis longicornis</name>
    <name type="common">Bush tick</name>
    <dbReference type="NCBI Taxonomy" id="44386"/>
    <lineage>
        <taxon>Eukaryota</taxon>
        <taxon>Metazoa</taxon>
        <taxon>Ecdysozoa</taxon>
        <taxon>Arthropoda</taxon>
        <taxon>Chelicerata</taxon>
        <taxon>Arachnida</taxon>
        <taxon>Acari</taxon>
        <taxon>Parasitiformes</taxon>
        <taxon>Ixodida</taxon>
        <taxon>Ixodoidea</taxon>
        <taxon>Ixodidae</taxon>
        <taxon>Haemaphysalinae</taxon>
        <taxon>Haemaphysalis</taxon>
    </lineage>
</organism>
<name>A0A9J6FSC2_HAELO</name>
<dbReference type="Gene3D" id="3.30.40.10">
    <property type="entry name" value="Zinc/RING finger domain, C3HC4 (zinc finger)"/>
    <property type="match status" value="1"/>
</dbReference>
<evidence type="ECO:0000313" key="1">
    <source>
        <dbReference type="EMBL" id="KAH9365719.1"/>
    </source>
</evidence>
<dbReference type="OMA" id="FGCHTEY"/>
<accession>A0A9J6FSC2</accession>
<protein>
    <submittedName>
        <fullName evidence="1">Uncharacterized protein</fullName>
    </submittedName>
</protein>
<evidence type="ECO:0000313" key="2">
    <source>
        <dbReference type="Proteomes" id="UP000821853"/>
    </source>
</evidence>
<dbReference type="AlphaFoldDB" id="A0A9J6FSC2"/>
<keyword evidence="2" id="KW-1185">Reference proteome</keyword>
<gene>
    <name evidence="1" type="ORF">HPB48_009620</name>
</gene>
<dbReference type="OrthoDB" id="6504915at2759"/>
<proteinExistence type="predicted"/>
<dbReference type="Proteomes" id="UP000821853">
    <property type="component" value="Unassembled WGS sequence"/>
</dbReference>
<dbReference type="PANTHER" id="PTHR10131:SF138">
    <property type="entry name" value="RE66324P"/>
    <property type="match status" value="1"/>
</dbReference>
<sequence length="221" mass="24368">MSDAQRYRYRVQGFGVHVDYRVIEFLDDVEDVCVCSYCGVVSQRSYVFTCLHVACFLCKSKFPDDMCHIDKKRHSLVVQKKYFGTVNAKKVRCLNTDSGCNFTGPLGELNDHLISCDFYLTTCQKCEAAVVFKDMTEHYPQCKGRGVDTVVLAASDARSLLEDFGNAHNELQRALDSNTADGERELKAAVASLGEQFARLQGQLAVPGAGTAASGLSRPGK</sequence>
<dbReference type="GO" id="GO:0009898">
    <property type="term" value="C:cytoplasmic side of plasma membrane"/>
    <property type="evidence" value="ECO:0007669"/>
    <property type="project" value="TreeGrafter"/>
</dbReference>
<dbReference type="GO" id="GO:0005164">
    <property type="term" value="F:tumor necrosis factor receptor binding"/>
    <property type="evidence" value="ECO:0007669"/>
    <property type="project" value="TreeGrafter"/>
</dbReference>
<dbReference type="SUPFAM" id="SSF49599">
    <property type="entry name" value="TRAF domain-like"/>
    <property type="match status" value="1"/>
</dbReference>